<dbReference type="PROSITE" id="PS50084">
    <property type="entry name" value="KH_TYPE_1"/>
    <property type="match status" value="1"/>
</dbReference>
<dbReference type="InterPro" id="IPR004088">
    <property type="entry name" value="KH_dom_type_1"/>
</dbReference>
<evidence type="ECO:0000313" key="5">
    <source>
        <dbReference type="Proteomes" id="UP000030746"/>
    </source>
</evidence>
<sequence length="134" mass="13570">MSYGAEPSTFYVGQEHVGRIIGKGGNRIREIQDESNCQIKIESRNSDVDGKARVDLTGSEAQQEKAKGLILDICEQSREGGYGGGRGGGRGGGGGYGRRDGGYGGGRDGGYGGGRYGGGGGGGRDNYGGGGGGW</sequence>
<dbReference type="CTD" id="20248355"/>
<organism evidence="4 5">
    <name type="scientific">Lottia gigantea</name>
    <name type="common">Giant owl limpet</name>
    <dbReference type="NCBI Taxonomy" id="225164"/>
    <lineage>
        <taxon>Eukaryota</taxon>
        <taxon>Metazoa</taxon>
        <taxon>Spiralia</taxon>
        <taxon>Lophotrochozoa</taxon>
        <taxon>Mollusca</taxon>
        <taxon>Gastropoda</taxon>
        <taxon>Patellogastropoda</taxon>
        <taxon>Lottioidea</taxon>
        <taxon>Lottiidae</taxon>
        <taxon>Lottia</taxon>
    </lineage>
</organism>
<dbReference type="Gene3D" id="3.30.1370.10">
    <property type="entry name" value="K Homology domain, type 1"/>
    <property type="match status" value="1"/>
</dbReference>
<dbReference type="HOGENOM" id="CLU_127864_0_0_1"/>
<evidence type="ECO:0000256" key="2">
    <source>
        <dbReference type="SAM" id="MobiDB-lite"/>
    </source>
</evidence>
<dbReference type="OMA" id="ACQCCAR"/>
<keyword evidence="5" id="KW-1185">Reference proteome</keyword>
<dbReference type="Pfam" id="PF00013">
    <property type="entry name" value="KH_1"/>
    <property type="match status" value="1"/>
</dbReference>
<gene>
    <name evidence="4" type="ORF">LOTGIDRAFT_230619</name>
</gene>
<dbReference type="EMBL" id="KB200521">
    <property type="protein sequence ID" value="ESP01245.1"/>
    <property type="molecule type" value="Genomic_DNA"/>
</dbReference>
<dbReference type="OrthoDB" id="6157538at2759"/>
<reference evidence="4 5" key="1">
    <citation type="journal article" date="2013" name="Nature">
        <title>Insights into bilaterian evolution from three spiralian genomes.</title>
        <authorList>
            <person name="Simakov O."/>
            <person name="Marletaz F."/>
            <person name="Cho S.J."/>
            <person name="Edsinger-Gonzales E."/>
            <person name="Havlak P."/>
            <person name="Hellsten U."/>
            <person name="Kuo D.H."/>
            <person name="Larsson T."/>
            <person name="Lv J."/>
            <person name="Arendt D."/>
            <person name="Savage R."/>
            <person name="Osoegawa K."/>
            <person name="de Jong P."/>
            <person name="Grimwood J."/>
            <person name="Chapman J.A."/>
            <person name="Shapiro H."/>
            <person name="Aerts A."/>
            <person name="Otillar R.P."/>
            <person name="Terry A.Y."/>
            <person name="Boore J.L."/>
            <person name="Grigoriev I.V."/>
            <person name="Lindberg D.R."/>
            <person name="Seaver E.C."/>
            <person name="Weisblat D.A."/>
            <person name="Putnam N.H."/>
            <person name="Rokhsar D.S."/>
        </authorList>
    </citation>
    <scope>NUCLEOTIDE SEQUENCE [LARGE SCALE GENOMIC DNA]</scope>
</reference>
<accession>V4CGM6</accession>
<dbReference type="AlphaFoldDB" id="V4CGM6"/>
<dbReference type="STRING" id="225164.V4CGM6"/>
<evidence type="ECO:0000313" key="4">
    <source>
        <dbReference type="EMBL" id="ESP01245.1"/>
    </source>
</evidence>
<dbReference type="CDD" id="cd00105">
    <property type="entry name" value="KH-I"/>
    <property type="match status" value="1"/>
</dbReference>
<feature type="region of interest" description="Disordered" evidence="2">
    <location>
        <begin position="78"/>
        <end position="134"/>
    </location>
</feature>
<evidence type="ECO:0000256" key="1">
    <source>
        <dbReference type="PROSITE-ProRule" id="PRU00117"/>
    </source>
</evidence>
<dbReference type="GeneID" id="20248355"/>
<feature type="compositionally biased region" description="Gly residues" evidence="2">
    <location>
        <begin position="80"/>
        <end position="134"/>
    </location>
</feature>
<dbReference type="RefSeq" id="XP_009047879.1">
    <property type="nucleotide sequence ID" value="XM_009049631.1"/>
</dbReference>
<dbReference type="GO" id="GO:0003723">
    <property type="term" value="F:RNA binding"/>
    <property type="evidence" value="ECO:0007669"/>
    <property type="project" value="UniProtKB-UniRule"/>
</dbReference>
<proteinExistence type="predicted"/>
<dbReference type="SUPFAM" id="SSF54791">
    <property type="entry name" value="Eukaryotic type KH-domain (KH-domain type I)"/>
    <property type="match status" value="1"/>
</dbReference>
<dbReference type="InterPro" id="IPR004087">
    <property type="entry name" value="KH_dom"/>
</dbReference>
<keyword evidence="1" id="KW-0694">RNA-binding</keyword>
<dbReference type="InterPro" id="IPR036612">
    <property type="entry name" value="KH_dom_type_1_sf"/>
</dbReference>
<dbReference type="Proteomes" id="UP000030746">
    <property type="component" value="Unassembled WGS sequence"/>
</dbReference>
<name>V4CGM6_LOTGI</name>
<evidence type="ECO:0000259" key="3">
    <source>
        <dbReference type="SMART" id="SM00322"/>
    </source>
</evidence>
<dbReference type="SMART" id="SM00322">
    <property type="entry name" value="KH"/>
    <property type="match status" value="1"/>
</dbReference>
<feature type="domain" description="K Homology" evidence="3">
    <location>
        <begin position="4"/>
        <end position="75"/>
    </location>
</feature>
<dbReference type="KEGG" id="lgi:LOTGIDRAFT_230619"/>
<protein>
    <recommendedName>
        <fullName evidence="3">K Homology domain-containing protein</fullName>
    </recommendedName>
</protein>